<name>A0ABX2S365_9ACTN</name>
<dbReference type="Gene3D" id="3.60.21.10">
    <property type="match status" value="1"/>
</dbReference>
<comment type="caution">
    <text evidence="3">The sequence shown here is derived from an EMBL/GenBank/DDBJ whole genome shotgun (WGS) entry which is preliminary data.</text>
</comment>
<organism evidence="3 4">
    <name type="scientific">Actinopolymorpha cephalotaxi</name>
    <dbReference type="NCBI Taxonomy" id="504797"/>
    <lineage>
        <taxon>Bacteria</taxon>
        <taxon>Bacillati</taxon>
        <taxon>Actinomycetota</taxon>
        <taxon>Actinomycetes</taxon>
        <taxon>Propionibacteriales</taxon>
        <taxon>Actinopolymorphaceae</taxon>
        <taxon>Actinopolymorpha</taxon>
    </lineage>
</organism>
<dbReference type="PANTHER" id="PTHR33393">
    <property type="entry name" value="POLYGLUTAMINE SYNTHESIS ACCESSORY PROTEIN RV0574C-RELATED"/>
    <property type="match status" value="1"/>
</dbReference>
<sequence>MRAPTARLSLCGDVMLGRGVDQILPHPGDATLRESFVRDALTYVGLAEAANGPIARPVDFFWPWGDALRLLDGFDPGVRVVNVETSITKSDSFAPRKAVHYRINPANVPCLSAARPDACVLANNHVLDFGYPGLEETLRTLAGAGLQAVGAGRNAHEARQPAIVPLSGGGRTVVFSVGMASSGIPETWAASEGQPGIDFLAEPSQTAAADVTDRVGVVKRPGDVAVVSIHWGSNWGYDISDDQVSFAHALIDGGVDVVHGHSSHNPRPIEVYEGKLILYGCGDFIDDYEGITGYEEFRDDLRLMFLVSLDPRTGELADMRMAPLQARQMRLRRASGEDSRWLRSMLERVSRCFGSRIDLAPDGMLVLRRTRPPISSCRTAPVATTIPTQRSC</sequence>
<dbReference type="CDD" id="cd07381">
    <property type="entry name" value="MPP_CapA"/>
    <property type="match status" value="1"/>
</dbReference>
<dbReference type="EMBL" id="JACBZA010000001">
    <property type="protein sequence ID" value="NYH84065.1"/>
    <property type="molecule type" value="Genomic_DNA"/>
</dbReference>
<dbReference type="Proteomes" id="UP000533017">
    <property type="component" value="Unassembled WGS sequence"/>
</dbReference>
<evidence type="ECO:0000259" key="2">
    <source>
        <dbReference type="SMART" id="SM00854"/>
    </source>
</evidence>
<accession>A0ABX2S365</accession>
<dbReference type="SMART" id="SM00854">
    <property type="entry name" value="PGA_cap"/>
    <property type="match status" value="1"/>
</dbReference>
<dbReference type="PANTHER" id="PTHR33393:SF11">
    <property type="entry name" value="POLYGLUTAMINE SYNTHESIS ACCESSORY PROTEIN RV0574C-RELATED"/>
    <property type="match status" value="1"/>
</dbReference>
<dbReference type="InterPro" id="IPR052169">
    <property type="entry name" value="CW_Biosynth-Accessory"/>
</dbReference>
<gene>
    <name evidence="3" type="ORF">FHR37_002916</name>
</gene>
<reference evidence="3 4" key="1">
    <citation type="submission" date="2020-07" db="EMBL/GenBank/DDBJ databases">
        <title>Sequencing the genomes of 1000 actinobacteria strains.</title>
        <authorList>
            <person name="Klenk H.-P."/>
        </authorList>
    </citation>
    <scope>NUCLEOTIDE SEQUENCE [LARGE SCALE GENOMIC DNA]</scope>
    <source>
        <strain evidence="3 4">DSM 45117</strain>
    </source>
</reference>
<dbReference type="SUPFAM" id="SSF56300">
    <property type="entry name" value="Metallo-dependent phosphatases"/>
    <property type="match status" value="1"/>
</dbReference>
<dbReference type="InterPro" id="IPR019079">
    <property type="entry name" value="Capsule_synth_CapA"/>
</dbReference>
<keyword evidence="4" id="KW-1185">Reference proteome</keyword>
<dbReference type="InterPro" id="IPR029052">
    <property type="entry name" value="Metallo-depent_PP-like"/>
</dbReference>
<protein>
    <submittedName>
        <fullName evidence="3">Poly-gamma-glutamate synthesis protein (Capsule biosynthesis protein)</fullName>
    </submittedName>
</protein>
<dbReference type="RefSeq" id="WP_092890388.1">
    <property type="nucleotide sequence ID" value="NZ_FOOI01000028.1"/>
</dbReference>
<evidence type="ECO:0000313" key="4">
    <source>
        <dbReference type="Proteomes" id="UP000533017"/>
    </source>
</evidence>
<proteinExistence type="inferred from homology"/>
<feature type="domain" description="Capsule synthesis protein CapA" evidence="2">
    <location>
        <begin position="7"/>
        <end position="288"/>
    </location>
</feature>
<comment type="similarity">
    <text evidence="1">Belongs to the CapA family.</text>
</comment>
<dbReference type="Pfam" id="PF09587">
    <property type="entry name" value="PGA_cap"/>
    <property type="match status" value="1"/>
</dbReference>
<evidence type="ECO:0000256" key="1">
    <source>
        <dbReference type="ARBA" id="ARBA00005662"/>
    </source>
</evidence>
<evidence type="ECO:0000313" key="3">
    <source>
        <dbReference type="EMBL" id="NYH84065.1"/>
    </source>
</evidence>